<comment type="similarity">
    <text evidence="3 13">Belongs to the FAD-dependent oxidoreductase 2 family. NadB subfamily.</text>
</comment>
<keyword evidence="14" id="KW-0812">Transmembrane</keyword>
<protein>
    <recommendedName>
        <fullName evidence="5 11">L-aspartate oxidase</fullName>
        <ecNumber evidence="4 11">1.4.3.16</ecNumber>
    </recommendedName>
</protein>
<comment type="pathway">
    <text evidence="2 13">Cofactor biosynthesis; NAD(+) biosynthesis; iminoaspartate from L-aspartate (oxidase route): step 1/1.</text>
</comment>
<evidence type="ECO:0000256" key="5">
    <source>
        <dbReference type="ARBA" id="ARBA00021901"/>
    </source>
</evidence>
<dbReference type="STRING" id="324602.Caur_1401"/>
<dbReference type="Gene3D" id="1.20.58.100">
    <property type="entry name" value="Fumarate reductase/succinate dehydrogenase flavoprotein-like, C-terminal domain"/>
    <property type="match status" value="1"/>
</dbReference>
<dbReference type="InParanoid" id="A9WA70"/>
<dbReference type="PIRSF" id="PIRSF000171">
    <property type="entry name" value="SDHA_APRA_LASPO"/>
    <property type="match status" value="1"/>
</dbReference>
<reference evidence="18" key="1">
    <citation type="journal article" date="2011" name="BMC Genomics">
        <title>Complete genome sequence of the filamentous anoxygenic phototrophic bacterium Chloroflexus aurantiacus.</title>
        <authorList>
            <person name="Tang K.H."/>
            <person name="Barry K."/>
            <person name="Chertkov O."/>
            <person name="Dalin E."/>
            <person name="Han C.S."/>
            <person name="Hauser L.J."/>
            <person name="Honchak B.M."/>
            <person name="Karbach L.E."/>
            <person name="Land M.L."/>
            <person name="Lapidus A."/>
            <person name="Larimer F.W."/>
            <person name="Mikhailova N."/>
            <person name="Pitluck S."/>
            <person name="Pierson B.K."/>
            <person name="Blankenship R.E."/>
        </authorList>
    </citation>
    <scope>NUCLEOTIDE SEQUENCE [LARGE SCALE GENOMIC DNA]</scope>
    <source>
        <strain evidence="18">ATCC 29366 / DSM 635 / J-10-fl</strain>
    </source>
</reference>
<keyword evidence="14" id="KW-1133">Transmembrane helix</keyword>
<dbReference type="GO" id="GO:0034628">
    <property type="term" value="P:'de novo' NAD+ biosynthetic process from L-aspartate"/>
    <property type="evidence" value="ECO:0000318"/>
    <property type="project" value="GO_Central"/>
</dbReference>
<dbReference type="InterPro" id="IPR027477">
    <property type="entry name" value="Succ_DH/fumarate_Rdtase_cat_sf"/>
</dbReference>
<gene>
    <name evidence="17" type="ordered locus">Caur_1401</name>
</gene>
<sequence length="549" mass="57897">MEALPTQRSILQRMPSVRDRFVDVLVIGAGAAGLTAALAAAARGARVLVLARGSLPESNSAWAQGGIAAALDPADSPGIHVADTLTAGAGLCDPAAVAVLAHEAPALMRELAMLGVPFERDADQFALGLEGGHSRRRIVHVGDATGRAVTQVLIERVRATPLISVREQAQAVELLTADERVVGALVRQADGSWWRVLAAATVLASGGAGALYGLTSNQPTALGEGIALAYRAGAEIADMEFVQFHPTVYRTRAGYGFLITEAARGEGGLLYTPTGRRFMPAYDPRAELAPRDVVTRGIVAAMQEEGCDHVLLDLTHLPPDQIEHHFPTICARLRADGIDPVRDPIPVAPAAHYLMGGVRTDLSGATNLPGLFAAGEVACTGVHGANRLASNSLLECLVFGRRAGEAAATYRGQAVPMPDPLPIAPITTPLPADWRSTLAEIMRAAGPLRDGSTLRSALARLAEWPISAGPDEADHITAVNAGLTARLIVTAALLRTESRGGHFRQDYPQSEEAWRKHTILRRDAEPAFVPTIAPPTAVSHERQGTHVLI</sequence>
<keyword evidence="9 13" id="KW-0560">Oxidoreductase</keyword>
<proteinExistence type="inferred from homology"/>
<dbReference type="PRINTS" id="PR00411">
    <property type="entry name" value="PNDRDTASEI"/>
</dbReference>
<dbReference type="Proteomes" id="UP000002008">
    <property type="component" value="Chromosome"/>
</dbReference>
<evidence type="ECO:0000256" key="13">
    <source>
        <dbReference type="RuleBase" id="RU362049"/>
    </source>
</evidence>
<dbReference type="PANTHER" id="PTHR42716">
    <property type="entry name" value="L-ASPARTATE OXIDASE"/>
    <property type="match status" value="1"/>
</dbReference>
<evidence type="ECO:0000313" key="18">
    <source>
        <dbReference type="Proteomes" id="UP000002008"/>
    </source>
</evidence>
<feature type="domain" description="Fumarate reductase/succinate dehydrogenase flavoprotein-like C-terminal" evidence="16">
    <location>
        <begin position="484"/>
        <end position="523"/>
    </location>
</feature>
<dbReference type="PRINTS" id="PR00368">
    <property type="entry name" value="FADPNR"/>
</dbReference>
<organism evidence="17 18">
    <name type="scientific">Chloroflexus aurantiacus (strain ATCC 29366 / DSM 635 / J-10-fl)</name>
    <dbReference type="NCBI Taxonomy" id="324602"/>
    <lineage>
        <taxon>Bacteria</taxon>
        <taxon>Bacillati</taxon>
        <taxon>Chloroflexota</taxon>
        <taxon>Chloroflexia</taxon>
        <taxon>Chloroflexales</taxon>
        <taxon>Chloroflexineae</taxon>
        <taxon>Chloroflexaceae</taxon>
        <taxon>Chloroflexus</taxon>
    </lineage>
</organism>
<evidence type="ECO:0000256" key="2">
    <source>
        <dbReference type="ARBA" id="ARBA00004950"/>
    </source>
</evidence>
<feature type="active site" description="Proton acceptor" evidence="12">
    <location>
        <position position="291"/>
    </location>
</feature>
<dbReference type="GO" id="GO:0005737">
    <property type="term" value="C:cytoplasm"/>
    <property type="evidence" value="ECO:0007669"/>
    <property type="project" value="UniProtKB-SubCell"/>
</dbReference>
<keyword evidence="14" id="KW-0472">Membrane</keyword>
<dbReference type="InterPro" id="IPR003953">
    <property type="entry name" value="FAD-dep_OxRdtase_2_FAD-bd"/>
</dbReference>
<evidence type="ECO:0000256" key="1">
    <source>
        <dbReference type="ARBA" id="ARBA00001974"/>
    </source>
</evidence>
<dbReference type="HOGENOM" id="CLU_014312_3_0_0"/>
<evidence type="ECO:0000256" key="6">
    <source>
        <dbReference type="ARBA" id="ARBA00022630"/>
    </source>
</evidence>
<evidence type="ECO:0000256" key="4">
    <source>
        <dbReference type="ARBA" id="ARBA00012173"/>
    </source>
</evidence>
<evidence type="ECO:0000259" key="15">
    <source>
        <dbReference type="Pfam" id="PF00890"/>
    </source>
</evidence>
<evidence type="ECO:0000256" key="10">
    <source>
        <dbReference type="ARBA" id="ARBA00048305"/>
    </source>
</evidence>
<comment type="cofactor">
    <cofactor evidence="1 13">
        <name>FAD</name>
        <dbReference type="ChEBI" id="CHEBI:57692"/>
    </cofactor>
</comment>
<dbReference type="SUPFAM" id="SSF51905">
    <property type="entry name" value="FAD/NAD(P)-binding domain"/>
    <property type="match status" value="1"/>
</dbReference>
<dbReference type="GO" id="GO:0008734">
    <property type="term" value="F:L-aspartate oxidase activity"/>
    <property type="evidence" value="ECO:0000318"/>
    <property type="project" value="GO_Central"/>
</dbReference>
<evidence type="ECO:0000259" key="16">
    <source>
        <dbReference type="Pfam" id="PF02910"/>
    </source>
</evidence>
<dbReference type="NCBIfam" id="TIGR00551">
    <property type="entry name" value="nadB"/>
    <property type="match status" value="1"/>
</dbReference>
<dbReference type="InterPro" id="IPR005288">
    <property type="entry name" value="NadB"/>
</dbReference>
<feature type="transmembrane region" description="Helical" evidence="14">
    <location>
        <begin position="21"/>
        <end position="42"/>
    </location>
</feature>
<dbReference type="EMBL" id="CP000909">
    <property type="protein sequence ID" value="ABY34629.1"/>
    <property type="molecule type" value="Genomic_DNA"/>
</dbReference>
<keyword evidence="18" id="KW-1185">Reference proteome</keyword>
<dbReference type="SUPFAM" id="SSF56425">
    <property type="entry name" value="Succinate dehydrogenase/fumarate reductase flavoprotein, catalytic domain"/>
    <property type="match status" value="1"/>
</dbReference>
<evidence type="ECO:0000313" key="17">
    <source>
        <dbReference type="EMBL" id="ABY34629.1"/>
    </source>
</evidence>
<dbReference type="PATRIC" id="fig|324602.8.peg.1597"/>
<keyword evidence="7 13" id="KW-0662">Pyridine nucleotide biosynthesis</keyword>
<dbReference type="InterPro" id="IPR037099">
    <property type="entry name" value="Fum_R/Succ_DH_flav-like_C_sf"/>
</dbReference>
<comment type="subcellular location">
    <subcellularLocation>
        <location evidence="13">Cytoplasm</location>
    </subcellularLocation>
</comment>
<comment type="function">
    <text evidence="13">Catalyzes the oxidation of L-aspartate to iminoaspartate.</text>
</comment>
<feature type="domain" description="FAD-dependent oxidoreductase 2 FAD-binding" evidence="15">
    <location>
        <begin position="23"/>
        <end position="393"/>
    </location>
</feature>
<dbReference type="Gene3D" id="3.90.700.10">
    <property type="entry name" value="Succinate dehydrogenase/fumarate reductase flavoprotein, catalytic domain"/>
    <property type="match status" value="1"/>
</dbReference>
<evidence type="ECO:0000256" key="8">
    <source>
        <dbReference type="ARBA" id="ARBA00022827"/>
    </source>
</evidence>
<dbReference type="PANTHER" id="PTHR42716:SF2">
    <property type="entry name" value="L-ASPARTATE OXIDASE, CHLOROPLASTIC"/>
    <property type="match status" value="1"/>
</dbReference>
<evidence type="ECO:0000256" key="11">
    <source>
        <dbReference type="NCBIfam" id="TIGR00551"/>
    </source>
</evidence>
<dbReference type="KEGG" id="cau:Caur_1401"/>
<dbReference type="eggNOG" id="COG0029">
    <property type="taxonomic scope" value="Bacteria"/>
</dbReference>
<dbReference type="Pfam" id="PF00890">
    <property type="entry name" value="FAD_binding_2"/>
    <property type="match status" value="1"/>
</dbReference>
<dbReference type="Gene3D" id="3.50.50.60">
    <property type="entry name" value="FAD/NAD(P)-binding domain"/>
    <property type="match status" value="1"/>
</dbReference>
<dbReference type="EnsemblBacteria" id="ABY34629">
    <property type="protein sequence ID" value="ABY34629"/>
    <property type="gene ID" value="Caur_1401"/>
</dbReference>
<keyword evidence="8 13" id="KW-0274">FAD</keyword>
<dbReference type="SUPFAM" id="SSF46977">
    <property type="entry name" value="Succinate dehydrogenase/fumarate reductase flavoprotein C-terminal domain"/>
    <property type="match status" value="1"/>
</dbReference>
<comment type="catalytic activity">
    <reaction evidence="10">
        <text>L-aspartate + O2 = iminosuccinate + H2O2</text>
        <dbReference type="Rhea" id="RHEA:25876"/>
        <dbReference type="ChEBI" id="CHEBI:15379"/>
        <dbReference type="ChEBI" id="CHEBI:16240"/>
        <dbReference type="ChEBI" id="CHEBI:29991"/>
        <dbReference type="ChEBI" id="CHEBI:77875"/>
        <dbReference type="EC" id="1.4.3.16"/>
    </reaction>
    <physiologicalReaction direction="left-to-right" evidence="10">
        <dbReference type="Rhea" id="RHEA:25877"/>
    </physiologicalReaction>
</comment>
<evidence type="ECO:0000256" key="14">
    <source>
        <dbReference type="SAM" id="Phobius"/>
    </source>
</evidence>
<dbReference type="InterPro" id="IPR015939">
    <property type="entry name" value="Fum_Rdtase/Succ_DH_flav-like_C"/>
</dbReference>
<accession>A9WA70</accession>
<dbReference type="GO" id="GO:0033765">
    <property type="term" value="F:steroid dehydrogenase activity, acting on the CH-CH group of donors"/>
    <property type="evidence" value="ECO:0007669"/>
    <property type="project" value="UniProtKB-ARBA"/>
</dbReference>
<dbReference type="AlphaFoldDB" id="A9WA70"/>
<dbReference type="UniPathway" id="UPA00253">
    <property type="reaction ID" value="UER00326"/>
</dbReference>
<evidence type="ECO:0000256" key="7">
    <source>
        <dbReference type="ARBA" id="ARBA00022642"/>
    </source>
</evidence>
<evidence type="ECO:0000256" key="9">
    <source>
        <dbReference type="ARBA" id="ARBA00023002"/>
    </source>
</evidence>
<evidence type="ECO:0000256" key="12">
    <source>
        <dbReference type="PIRSR" id="PIRSR000171-1"/>
    </source>
</evidence>
<evidence type="ECO:0000256" key="3">
    <source>
        <dbReference type="ARBA" id="ARBA00008562"/>
    </source>
</evidence>
<keyword evidence="6 13" id="KW-0285">Flavoprotein</keyword>
<dbReference type="FunCoup" id="A9WA70">
    <property type="interactions" value="350"/>
</dbReference>
<name>A9WA70_CHLAA</name>
<dbReference type="EC" id="1.4.3.16" evidence="4 11"/>
<dbReference type="FunFam" id="3.90.700.10:FF:000002">
    <property type="entry name" value="L-aspartate oxidase"/>
    <property type="match status" value="1"/>
</dbReference>
<dbReference type="Pfam" id="PF02910">
    <property type="entry name" value="Succ_DH_flav_C"/>
    <property type="match status" value="1"/>
</dbReference>
<dbReference type="InterPro" id="IPR036188">
    <property type="entry name" value="FAD/NAD-bd_sf"/>
</dbReference>